<dbReference type="InterPro" id="IPR000194">
    <property type="entry name" value="ATPase_F1/V1/A1_a/bsu_nucl-bd"/>
</dbReference>
<accession>A0A0U3M8K7</accession>
<dbReference type="KEGG" id="rdp:RD2015_422"/>
<comment type="similarity">
    <text evidence="2 12">Belongs to the ATPase alpha/beta chains family.</text>
</comment>
<dbReference type="SUPFAM" id="SSF52540">
    <property type="entry name" value="P-loop containing nucleoside triphosphate hydrolases"/>
    <property type="match status" value="1"/>
</dbReference>
<dbReference type="Pfam" id="PF22919">
    <property type="entry name" value="ATP-synt_VA_C"/>
    <property type="match status" value="1"/>
</dbReference>
<dbReference type="GO" id="GO:0005524">
    <property type="term" value="F:ATP binding"/>
    <property type="evidence" value="ECO:0007669"/>
    <property type="project" value="UniProtKB-UniRule"/>
</dbReference>
<dbReference type="GO" id="GO:0046933">
    <property type="term" value="F:proton-transporting ATP synthase activity, rotational mechanism"/>
    <property type="evidence" value="ECO:0007669"/>
    <property type="project" value="UniProtKB-UniRule"/>
</dbReference>
<dbReference type="SUPFAM" id="SSF50615">
    <property type="entry name" value="N-terminal domain of alpha and beta subunits of F1 ATP synthase"/>
    <property type="match status" value="1"/>
</dbReference>
<evidence type="ECO:0000256" key="12">
    <source>
        <dbReference type="HAMAP-Rule" id="MF_01347"/>
    </source>
</evidence>
<dbReference type="InterPro" id="IPR003593">
    <property type="entry name" value="AAA+_ATPase"/>
</dbReference>
<dbReference type="CDD" id="cd18110">
    <property type="entry name" value="ATP-synt_F1_beta_C"/>
    <property type="match status" value="1"/>
</dbReference>
<keyword evidence="4 12" id="KW-0547">Nucleotide-binding</keyword>
<dbReference type="PANTHER" id="PTHR15184:SF71">
    <property type="entry name" value="ATP SYNTHASE SUBUNIT BETA, MITOCHONDRIAL"/>
    <property type="match status" value="1"/>
</dbReference>
<organism evidence="13 14">
    <name type="scientific">Roseateles depolymerans</name>
    <dbReference type="NCBI Taxonomy" id="76731"/>
    <lineage>
        <taxon>Bacteria</taxon>
        <taxon>Pseudomonadati</taxon>
        <taxon>Pseudomonadota</taxon>
        <taxon>Betaproteobacteria</taxon>
        <taxon>Burkholderiales</taxon>
        <taxon>Sphaerotilaceae</taxon>
        <taxon>Roseateles</taxon>
    </lineage>
</organism>
<evidence type="ECO:0000256" key="10">
    <source>
        <dbReference type="ARBA" id="ARBA00023196"/>
    </source>
</evidence>
<evidence type="ECO:0000313" key="14">
    <source>
        <dbReference type="Proteomes" id="UP000060699"/>
    </source>
</evidence>
<keyword evidence="14" id="KW-1185">Reference proteome</keyword>
<dbReference type="Gene3D" id="3.40.50.300">
    <property type="entry name" value="P-loop containing nucleotide triphosphate hydrolases"/>
    <property type="match status" value="1"/>
</dbReference>
<evidence type="ECO:0000256" key="6">
    <source>
        <dbReference type="ARBA" id="ARBA00022840"/>
    </source>
</evidence>
<dbReference type="OrthoDB" id="9801639at2"/>
<comment type="function">
    <text evidence="12">Produces ATP from ADP in the presence of a proton gradient across the membrane. The catalytic sites are hosted primarily by the beta subunits.</text>
</comment>
<dbReference type="RefSeq" id="WP_058933484.1">
    <property type="nucleotide sequence ID" value="NZ_CP013729.1"/>
</dbReference>
<keyword evidence="6 12" id="KW-0067">ATP-binding</keyword>
<dbReference type="CDD" id="cd18115">
    <property type="entry name" value="ATP-synt_F1_beta_N"/>
    <property type="match status" value="1"/>
</dbReference>
<dbReference type="Gene3D" id="2.40.10.170">
    <property type="match status" value="1"/>
</dbReference>
<dbReference type="STRING" id="76731.RD2015_422"/>
<name>A0A0U3M8K7_9BURK</name>
<dbReference type="EC" id="7.1.2.2" evidence="12"/>
<proteinExistence type="inferred from homology"/>
<protein>
    <recommendedName>
        <fullName evidence="12">ATP synthase subunit beta</fullName>
        <ecNumber evidence="12">7.1.2.2</ecNumber>
    </recommendedName>
    <alternativeName>
        <fullName evidence="12">ATP synthase F1 sector subunit beta</fullName>
    </alternativeName>
    <alternativeName>
        <fullName evidence="12">F-ATPase subunit beta</fullName>
    </alternativeName>
</protein>
<dbReference type="FunFam" id="1.10.1140.10:FF:000001">
    <property type="entry name" value="ATP synthase subunit beta"/>
    <property type="match status" value="1"/>
</dbReference>
<keyword evidence="11 12" id="KW-0066">ATP synthesis</keyword>
<dbReference type="Proteomes" id="UP000060699">
    <property type="component" value="Chromosome"/>
</dbReference>
<evidence type="ECO:0000256" key="8">
    <source>
        <dbReference type="ARBA" id="ARBA00023065"/>
    </source>
</evidence>
<dbReference type="NCBIfam" id="TIGR01039">
    <property type="entry name" value="atpD"/>
    <property type="match status" value="1"/>
</dbReference>
<keyword evidence="7 12" id="KW-1278">Translocase</keyword>
<dbReference type="InterPro" id="IPR005722">
    <property type="entry name" value="ATP_synth_F1_bsu"/>
</dbReference>
<keyword evidence="9 12" id="KW-0472">Membrane</keyword>
<evidence type="ECO:0000256" key="4">
    <source>
        <dbReference type="ARBA" id="ARBA00022741"/>
    </source>
</evidence>
<dbReference type="Pfam" id="PF00006">
    <property type="entry name" value="ATP-synt_ab"/>
    <property type="match status" value="1"/>
</dbReference>
<evidence type="ECO:0000256" key="9">
    <source>
        <dbReference type="ARBA" id="ARBA00023136"/>
    </source>
</evidence>
<dbReference type="InterPro" id="IPR036121">
    <property type="entry name" value="ATPase_F1/V1/A1_a/bsu_N_sf"/>
</dbReference>
<dbReference type="InterPro" id="IPR024034">
    <property type="entry name" value="ATPase_F1/V1_b/a_C"/>
</dbReference>
<dbReference type="InterPro" id="IPR020003">
    <property type="entry name" value="ATPase_a/bsu_AS"/>
</dbReference>
<dbReference type="PANTHER" id="PTHR15184">
    <property type="entry name" value="ATP SYNTHASE"/>
    <property type="match status" value="1"/>
</dbReference>
<keyword evidence="3 12" id="KW-0813">Transport</keyword>
<evidence type="ECO:0000256" key="5">
    <source>
        <dbReference type="ARBA" id="ARBA00022781"/>
    </source>
</evidence>
<evidence type="ECO:0000313" key="13">
    <source>
        <dbReference type="EMBL" id="ALV04925.1"/>
    </source>
</evidence>
<dbReference type="GO" id="GO:0005886">
    <property type="term" value="C:plasma membrane"/>
    <property type="evidence" value="ECO:0007669"/>
    <property type="project" value="UniProtKB-SubCell"/>
</dbReference>
<dbReference type="SUPFAM" id="SSF47917">
    <property type="entry name" value="C-terminal domain of alpha and beta subunits of F1 ATP synthase"/>
    <property type="match status" value="1"/>
</dbReference>
<keyword evidence="8 12" id="KW-0406">Ion transport</keyword>
<sequence length="470" mass="50987">MANTQSVGKIVQCIGAVVDVEFPRDQMPKVFDALKMEGSALTLEVQQQLGDGVVRTIALGSSDGLRRGTEVYNTGDMIKVPVGQATLGRIMDVLGNPIDERGDVSNAQTAAIHRKAPAYDELSPSQELLETGIKVIDLICPFAKGGKVGLFGGAGVGKTVNMMELINNIAKAHSGLSVFAGVGERTREGNDFYHEMSDAGVVNQEDLSKSKVAMVYGQMNEPPGNRLRVALTGLTMAEAFRDEGRDVLFFVDNIYRYTLAGTEVSALLGRMPSAVGYQPTLAEEMGRLQERITSTKVGSITSIQAVYVPADDLTDPSPATTFAHLDATVVLSRDIASLGIYPAVDPLDSTSRQIDPNVIGEEHYSTTRAVQSVLQRYKELRDIIAILGMDELSPEDKLAVARARKIQRFLSQPFHVAEVFTGAPGKYVPLKETIRGFKMIVNGECDHLPEQAFYMVGTIDEAFEKAKKIQ</sequence>
<dbReference type="EMBL" id="CP013729">
    <property type="protein sequence ID" value="ALV04925.1"/>
    <property type="molecule type" value="Genomic_DNA"/>
</dbReference>
<dbReference type="FunFam" id="3.40.50.300:FF:000004">
    <property type="entry name" value="ATP synthase subunit beta"/>
    <property type="match status" value="1"/>
</dbReference>
<evidence type="ECO:0000256" key="1">
    <source>
        <dbReference type="ARBA" id="ARBA00004170"/>
    </source>
</evidence>
<dbReference type="HAMAP" id="MF_01347">
    <property type="entry name" value="ATP_synth_beta_bact"/>
    <property type="match status" value="1"/>
</dbReference>
<dbReference type="PATRIC" id="fig|76731.3.peg.433"/>
<dbReference type="InterPro" id="IPR055190">
    <property type="entry name" value="ATP-synt_VA_C"/>
</dbReference>
<dbReference type="SMART" id="SM00382">
    <property type="entry name" value="AAA"/>
    <property type="match status" value="1"/>
</dbReference>
<dbReference type="Gene3D" id="1.10.1140.10">
    <property type="entry name" value="Bovine Mitochondrial F1-atpase, Atp Synthase Beta Chain, Chain D, domain 3"/>
    <property type="match status" value="1"/>
</dbReference>
<evidence type="ECO:0000256" key="11">
    <source>
        <dbReference type="ARBA" id="ARBA00023310"/>
    </source>
</evidence>
<dbReference type="CDD" id="cd01133">
    <property type="entry name" value="F1-ATPase_beta_CD"/>
    <property type="match status" value="1"/>
</dbReference>
<evidence type="ECO:0000256" key="3">
    <source>
        <dbReference type="ARBA" id="ARBA00022448"/>
    </source>
</evidence>
<dbReference type="PROSITE" id="PS00152">
    <property type="entry name" value="ATPASE_ALPHA_BETA"/>
    <property type="match status" value="1"/>
</dbReference>
<dbReference type="AlphaFoldDB" id="A0A0U3M8K7"/>
<dbReference type="InterPro" id="IPR050053">
    <property type="entry name" value="ATPase_alpha/beta_chains"/>
</dbReference>
<dbReference type="GO" id="GO:0045259">
    <property type="term" value="C:proton-transporting ATP synthase complex"/>
    <property type="evidence" value="ECO:0007669"/>
    <property type="project" value="UniProtKB-KW"/>
</dbReference>
<comment type="subcellular location">
    <subcellularLocation>
        <location evidence="12">Cell membrane</location>
        <topology evidence="12">Peripheral membrane protein</topology>
    </subcellularLocation>
    <subcellularLocation>
        <location evidence="1">Membrane</location>
        <topology evidence="1">Peripheral membrane protein</topology>
    </subcellularLocation>
</comment>
<gene>
    <name evidence="12" type="primary">atpD</name>
    <name evidence="13" type="ORF">RD2015_422</name>
</gene>
<evidence type="ECO:0000256" key="2">
    <source>
        <dbReference type="ARBA" id="ARBA00008936"/>
    </source>
</evidence>
<comment type="catalytic activity">
    <reaction evidence="12">
        <text>ATP + H2O + 4 H(+)(in) = ADP + phosphate + 5 H(+)(out)</text>
        <dbReference type="Rhea" id="RHEA:57720"/>
        <dbReference type="ChEBI" id="CHEBI:15377"/>
        <dbReference type="ChEBI" id="CHEBI:15378"/>
        <dbReference type="ChEBI" id="CHEBI:30616"/>
        <dbReference type="ChEBI" id="CHEBI:43474"/>
        <dbReference type="ChEBI" id="CHEBI:456216"/>
        <dbReference type="EC" id="7.1.2.2"/>
    </reaction>
</comment>
<keyword evidence="5 12" id="KW-0375">Hydrogen ion transport</keyword>
<evidence type="ECO:0000256" key="7">
    <source>
        <dbReference type="ARBA" id="ARBA00022967"/>
    </source>
</evidence>
<dbReference type="InterPro" id="IPR004100">
    <property type="entry name" value="ATPase_F1/V1/A1_a/bsu_N"/>
</dbReference>
<reference evidence="13 14" key="1">
    <citation type="submission" date="2015-12" db="EMBL/GenBank/DDBJ databases">
        <title>Complete genome of Roseateles depolymerans KCTC 42856.</title>
        <authorList>
            <person name="Kim K.M."/>
        </authorList>
    </citation>
    <scope>NUCLEOTIDE SEQUENCE [LARGE SCALE GENOMIC DNA]</scope>
    <source>
        <strain evidence="13 14">KCTC 42856</strain>
    </source>
</reference>
<keyword evidence="12" id="KW-1003">Cell membrane</keyword>
<dbReference type="InterPro" id="IPR027417">
    <property type="entry name" value="P-loop_NTPase"/>
</dbReference>
<keyword evidence="10 12" id="KW-0139">CF(1)</keyword>
<feature type="binding site" evidence="12">
    <location>
        <begin position="152"/>
        <end position="159"/>
    </location>
    <ligand>
        <name>ATP</name>
        <dbReference type="ChEBI" id="CHEBI:30616"/>
    </ligand>
</feature>
<dbReference type="Pfam" id="PF02874">
    <property type="entry name" value="ATP-synt_ab_N"/>
    <property type="match status" value="1"/>
</dbReference>